<evidence type="ECO:0000259" key="3">
    <source>
        <dbReference type="Pfam" id="PF01321"/>
    </source>
</evidence>
<dbReference type="EMBL" id="JBDPGJ010000003">
    <property type="protein sequence ID" value="MEX0407117.1"/>
    <property type="molecule type" value="Genomic_DNA"/>
</dbReference>
<dbReference type="InterPro" id="IPR000994">
    <property type="entry name" value="Pept_M24"/>
</dbReference>
<dbReference type="InterPro" id="IPR050659">
    <property type="entry name" value="Peptidase_M24B"/>
</dbReference>
<dbReference type="CDD" id="cd01066">
    <property type="entry name" value="APP_MetAP"/>
    <property type="match status" value="1"/>
</dbReference>
<evidence type="ECO:0000313" key="4">
    <source>
        <dbReference type="EMBL" id="MEX0407117.1"/>
    </source>
</evidence>
<evidence type="ECO:0000256" key="1">
    <source>
        <dbReference type="SAM" id="MobiDB-lite"/>
    </source>
</evidence>
<dbReference type="InterPro" id="IPR000587">
    <property type="entry name" value="Creatinase_N"/>
</dbReference>
<dbReference type="Proteomes" id="UP001556692">
    <property type="component" value="Unassembled WGS sequence"/>
</dbReference>
<reference evidence="4 5" key="1">
    <citation type="submission" date="2024-05" db="EMBL/GenBank/DDBJ databases">
        <authorList>
            <person name="Jiang F."/>
        </authorList>
    </citation>
    <scope>NUCLEOTIDE SEQUENCE [LARGE SCALE GENOMIC DNA]</scope>
    <source>
        <strain evidence="4 5">LZ166</strain>
    </source>
</reference>
<keyword evidence="5" id="KW-1185">Reference proteome</keyword>
<feature type="region of interest" description="Disordered" evidence="1">
    <location>
        <begin position="1"/>
        <end position="30"/>
    </location>
</feature>
<sequence>METAGSSFGRHRKIMPFDPAGDPGGGAPDEAALRKASREKAASLNSHALGYGPLADAEWAAAGIAAPDLPAMRRYRLDRIRAELKRRDYAGVLLYDPVNIRYATDSTNMQLWVAHNPTRHCFVATEGPVVLFDYFSCEHLSDHSGVVDEVRPAVSWMYLYGGELTDRKVRRWAAGIADLVREHGRGNSRLAVDHLNPEGVAELALLDVSIHNGEAVMENARLIKSPDELLAMRRAIVACEAAMAGMEAVLIPGISENELWAELHRGNIARGGEWIETRLLASGPRTNPWFQECSARVIEAGDLVAFDTDLIGPYGFCADISRTWLAGDVRPTNEQRDLYRIAADQIAANTDLMRPGVSFRDLVEHSVVPPGDCYPTRYGVLYHGVGLADEYPTLPHASDWTDDTPDGILEPGMVLCVESYIGRLGGREGVKFEEQVLITATGNEKLSAYPLDERLLGA</sequence>
<dbReference type="PANTHER" id="PTHR46112:SF8">
    <property type="entry name" value="CYTOPLASMIC PEPTIDASE PEPQ-RELATED"/>
    <property type="match status" value="1"/>
</dbReference>
<gene>
    <name evidence="4" type="ORF">ABGN05_15740</name>
</gene>
<dbReference type="Pfam" id="PF00557">
    <property type="entry name" value="Peptidase_M24"/>
    <property type="match status" value="1"/>
</dbReference>
<name>A0ABV3SK26_9HYPH</name>
<protein>
    <submittedName>
        <fullName evidence="4">Xaa-Pro peptidase family protein</fullName>
    </submittedName>
</protein>
<dbReference type="Pfam" id="PF01321">
    <property type="entry name" value="Creatinase_N"/>
    <property type="match status" value="1"/>
</dbReference>
<comment type="caution">
    <text evidence="4">The sequence shown here is derived from an EMBL/GenBank/DDBJ whole genome shotgun (WGS) entry which is preliminary data.</text>
</comment>
<dbReference type="SUPFAM" id="SSF53092">
    <property type="entry name" value="Creatinase/prolidase N-terminal domain"/>
    <property type="match status" value="1"/>
</dbReference>
<dbReference type="RefSeq" id="WP_367954986.1">
    <property type="nucleotide sequence ID" value="NZ_JBDPGJ010000003.1"/>
</dbReference>
<evidence type="ECO:0000313" key="5">
    <source>
        <dbReference type="Proteomes" id="UP001556692"/>
    </source>
</evidence>
<dbReference type="InterPro" id="IPR036005">
    <property type="entry name" value="Creatinase/aminopeptidase-like"/>
</dbReference>
<dbReference type="SUPFAM" id="SSF55920">
    <property type="entry name" value="Creatinase/aminopeptidase"/>
    <property type="match status" value="1"/>
</dbReference>
<proteinExistence type="predicted"/>
<dbReference type="Gene3D" id="3.90.230.10">
    <property type="entry name" value="Creatinase/methionine aminopeptidase superfamily"/>
    <property type="match status" value="1"/>
</dbReference>
<evidence type="ECO:0000259" key="2">
    <source>
        <dbReference type="Pfam" id="PF00557"/>
    </source>
</evidence>
<accession>A0ABV3SK26</accession>
<dbReference type="Gene3D" id="3.40.350.10">
    <property type="entry name" value="Creatinase/prolidase N-terminal domain"/>
    <property type="match status" value="1"/>
</dbReference>
<dbReference type="InterPro" id="IPR029149">
    <property type="entry name" value="Creatin/AminoP/Spt16_N"/>
</dbReference>
<organism evidence="4 5">
    <name type="scientific">Aquibium pacificus</name>
    <dbReference type="NCBI Taxonomy" id="3153579"/>
    <lineage>
        <taxon>Bacteria</taxon>
        <taxon>Pseudomonadati</taxon>
        <taxon>Pseudomonadota</taxon>
        <taxon>Alphaproteobacteria</taxon>
        <taxon>Hyphomicrobiales</taxon>
        <taxon>Phyllobacteriaceae</taxon>
        <taxon>Aquibium</taxon>
    </lineage>
</organism>
<feature type="domain" description="Peptidase M24" evidence="2">
    <location>
        <begin position="232"/>
        <end position="440"/>
    </location>
</feature>
<dbReference type="PANTHER" id="PTHR46112">
    <property type="entry name" value="AMINOPEPTIDASE"/>
    <property type="match status" value="1"/>
</dbReference>
<feature type="domain" description="Creatinase N-terminal" evidence="3">
    <location>
        <begin position="76"/>
        <end position="222"/>
    </location>
</feature>